<dbReference type="HOGENOM" id="CLU_3418741_0_0_9"/>
<reference evidence="1 2" key="3">
    <citation type="journal article" date="2013" name="PLoS ONE">
        <title>Candidate genes that may be responsible for the unusual resistances exhibited by Bacillus pumilus SAFR-032 spores.</title>
        <authorList>
            <person name="Tirumalai M.R."/>
            <person name="Rastogi R."/>
            <person name="Zamani N."/>
            <person name="O'Bryant Williams E."/>
            <person name="Allen S."/>
            <person name="Diouf F."/>
            <person name="Kwende S."/>
            <person name="Weinstock G.M."/>
            <person name="Venkateswaran K.J."/>
            <person name="Fox G.E."/>
        </authorList>
    </citation>
    <scope>NUCLEOTIDE SEQUENCE [LARGE SCALE GENOMIC DNA]</scope>
    <source>
        <strain evidence="1 2">SAFR-032</strain>
    </source>
</reference>
<protein>
    <submittedName>
        <fullName evidence="1">Uncharacterized protein</fullName>
    </submittedName>
</protein>
<proteinExistence type="predicted"/>
<name>A8FHD0_BACP2</name>
<gene>
    <name evidence="1" type="ordered locus">BPUM_2993</name>
</gene>
<evidence type="ECO:0000313" key="1">
    <source>
        <dbReference type="EMBL" id="ABV63647.1"/>
    </source>
</evidence>
<organism evidence="1 2">
    <name type="scientific">Bacillus pumilus (strain SAFR-032)</name>
    <dbReference type="NCBI Taxonomy" id="315750"/>
    <lineage>
        <taxon>Bacteria</taxon>
        <taxon>Bacillati</taxon>
        <taxon>Bacillota</taxon>
        <taxon>Bacilli</taxon>
        <taxon>Bacillales</taxon>
        <taxon>Bacillaceae</taxon>
        <taxon>Bacillus</taxon>
    </lineage>
</organism>
<dbReference type="KEGG" id="bpu:BPUM_2993"/>
<reference evidence="1 2" key="1">
    <citation type="journal article" date="2007" name="PLoS ONE">
        <title>Paradoxical DNA repair and peroxide resistance gene conservation in Bacillus pumilus SAFR-032.</title>
        <authorList>
            <person name="Gioia J."/>
            <person name="Yerrapragada S."/>
            <person name="Qin X."/>
            <person name="Jiang H."/>
            <person name="Igboeli O.C."/>
            <person name="Muzny D."/>
            <person name="Dugan-Rocha S."/>
            <person name="Ding Y."/>
            <person name="Hawes A."/>
            <person name="Liu W."/>
            <person name="Perez L."/>
            <person name="Kovar C."/>
            <person name="Dinh H."/>
            <person name="Lee S."/>
            <person name="Nazareth L."/>
            <person name="Blyth P."/>
            <person name="Holder M."/>
            <person name="Buhay C."/>
            <person name="Tirumalai M.R."/>
            <person name="Liu Y."/>
            <person name="Dasgupta I."/>
            <person name="Bokhetache L."/>
            <person name="Fujita M."/>
            <person name="Karouia F."/>
            <person name="Eswara Moorthy P."/>
            <person name="Siefert J."/>
            <person name="Uzman A."/>
            <person name="Buzumbo P."/>
            <person name="Verma A."/>
            <person name="Zwiya H."/>
            <person name="McWilliams B.D."/>
            <person name="Olowu A."/>
            <person name="Clinkenbeard K.D."/>
            <person name="Newcombe D."/>
            <person name="Golebiewski L."/>
            <person name="Petrosino J.F."/>
            <person name="Nicholson W.L."/>
            <person name="Fox G.E."/>
            <person name="Venkateswaran K."/>
            <person name="Highlander S.K."/>
            <person name="Weinstock G.M."/>
        </authorList>
    </citation>
    <scope>NUCLEOTIDE SEQUENCE [LARGE SCALE GENOMIC DNA]</scope>
    <source>
        <strain evidence="1 2">SAFR-032</strain>
    </source>
</reference>
<accession>A8FHD0</accession>
<keyword evidence="2" id="KW-1185">Reference proteome</keyword>
<dbReference type="EMBL" id="CP000813">
    <property type="protein sequence ID" value="ABV63647.1"/>
    <property type="molecule type" value="Genomic_DNA"/>
</dbReference>
<dbReference type="AlphaFoldDB" id="A8FHD0"/>
<dbReference type="STRING" id="315750.BPUM_2993"/>
<dbReference type="Proteomes" id="UP000001355">
    <property type="component" value="Chromosome"/>
</dbReference>
<evidence type="ECO:0000313" key="2">
    <source>
        <dbReference type="Proteomes" id="UP000001355"/>
    </source>
</evidence>
<sequence>MVNFSRFFDENKENVQNNDFKKERK</sequence>
<reference evidence="1 2" key="2">
    <citation type="journal article" date="2013" name="Extremophiles">
        <title>An ICEBs1-like element may be associated with the extreme radiation and desiccation resistance of Bacillus pumilus SAFR-032 spores.</title>
        <authorList>
            <person name="Tirumalai M.R."/>
            <person name="Fox G.E."/>
        </authorList>
    </citation>
    <scope>NUCLEOTIDE SEQUENCE [LARGE SCALE GENOMIC DNA]</scope>
    <source>
        <strain evidence="1 2">SAFR-032</strain>
    </source>
</reference>